<dbReference type="Pfam" id="PF10250">
    <property type="entry name" value="O-FucT"/>
    <property type="match status" value="1"/>
</dbReference>
<accession>A0A834MGT7</accession>
<dbReference type="CDD" id="cd11302">
    <property type="entry name" value="O-FucT-1"/>
    <property type="match status" value="1"/>
</dbReference>
<organism evidence="18 19">
    <name type="scientific">Rhynchophorus ferrugineus</name>
    <name type="common">Red palm weevil</name>
    <name type="synonym">Curculio ferrugineus</name>
    <dbReference type="NCBI Taxonomy" id="354439"/>
    <lineage>
        <taxon>Eukaryota</taxon>
        <taxon>Metazoa</taxon>
        <taxon>Ecdysozoa</taxon>
        <taxon>Arthropoda</taxon>
        <taxon>Hexapoda</taxon>
        <taxon>Insecta</taxon>
        <taxon>Pterygota</taxon>
        <taxon>Neoptera</taxon>
        <taxon>Endopterygota</taxon>
        <taxon>Coleoptera</taxon>
        <taxon>Polyphaga</taxon>
        <taxon>Cucujiformia</taxon>
        <taxon>Curculionidae</taxon>
        <taxon>Dryophthorinae</taxon>
        <taxon>Rhynchophorus</taxon>
    </lineage>
</organism>
<comment type="catalytic activity">
    <reaction evidence="15">
        <text>L-threonyl-[protein] + GDP-beta-L-fucose = 3-O-(alpha-L-fucosyl)-L-threonyl-[protein] + GDP + H(+)</text>
        <dbReference type="Rhea" id="RHEA:70491"/>
        <dbReference type="Rhea" id="RHEA-COMP:11060"/>
        <dbReference type="Rhea" id="RHEA-COMP:17915"/>
        <dbReference type="ChEBI" id="CHEBI:15378"/>
        <dbReference type="ChEBI" id="CHEBI:30013"/>
        <dbReference type="ChEBI" id="CHEBI:57273"/>
        <dbReference type="ChEBI" id="CHEBI:58189"/>
        <dbReference type="ChEBI" id="CHEBI:189631"/>
        <dbReference type="EC" id="2.4.1.221"/>
    </reaction>
    <physiologicalReaction direction="left-to-right" evidence="15">
        <dbReference type="Rhea" id="RHEA:70492"/>
    </physiologicalReaction>
</comment>
<evidence type="ECO:0000256" key="7">
    <source>
        <dbReference type="ARBA" id="ARBA00022679"/>
    </source>
</evidence>
<evidence type="ECO:0000256" key="16">
    <source>
        <dbReference type="ARBA" id="ARBA00048647"/>
    </source>
</evidence>
<dbReference type="GO" id="GO:0046922">
    <property type="term" value="F:peptide-O-fucosyltransferase activity"/>
    <property type="evidence" value="ECO:0007669"/>
    <property type="project" value="UniProtKB-EC"/>
</dbReference>
<evidence type="ECO:0000256" key="3">
    <source>
        <dbReference type="ARBA" id="ARBA00010626"/>
    </source>
</evidence>
<keyword evidence="6" id="KW-0328">Glycosyltransferase</keyword>
<evidence type="ECO:0000256" key="13">
    <source>
        <dbReference type="ARBA" id="ARBA00023277"/>
    </source>
</evidence>
<evidence type="ECO:0000256" key="10">
    <source>
        <dbReference type="ARBA" id="ARBA00023157"/>
    </source>
</evidence>
<comment type="catalytic activity">
    <reaction evidence="16">
        <text>L-seryl-[protein] + GDP-beta-L-fucose = 3-O-(alpha-L-fucosyl)-L-seryl-[protein] + GDP + H(+)</text>
        <dbReference type="Rhea" id="RHEA:63644"/>
        <dbReference type="Rhea" id="RHEA-COMP:9863"/>
        <dbReference type="Rhea" id="RHEA-COMP:17914"/>
        <dbReference type="ChEBI" id="CHEBI:15378"/>
        <dbReference type="ChEBI" id="CHEBI:29999"/>
        <dbReference type="ChEBI" id="CHEBI:57273"/>
        <dbReference type="ChEBI" id="CHEBI:58189"/>
        <dbReference type="ChEBI" id="CHEBI:189632"/>
        <dbReference type="EC" id="2.4.1.221"/>
    </reaction>
    <physiologicalReaction direction="left-to-right" evidence="16">
        <dbReference type="Rhea" id="RHEA:63645"/>
    </physiologicalReaction>
</comment>
<dbReference type="EMBL" id="JAACXV010000107">
    <property type="protein sequence ID" value="KAF7283466.1"/>
    <property type="molecule type" value="Genomic_DNA"/>
</dbReference>
<evidence type="ECO:0000313" key="19">
    <source>
        <dbReference type="Proteomes" id="UP000625711"/>
    </source>
</evidence>
<dbReference type="GO" id="GO:0005783">
    <property type="term" value="C:endoplasmic reticulum"/>
    <property type="evidence" value="ECO:0007669"/>
    <property type="project" value="UniProtKB-SubCell"/>
</dbReference>
<evidence type="ECO:0000256" key="11">
    <source>
        <dbReference type="ARBA" id="ARBA00023180"/>
    </source>
</evidence>
<dbReference type="GO" id="GO:0006004">
    <property type="term" value="P:fucose metabolic process"/>
    <property type="evidence" value="ECO:0007669"/>
    <property type="project" value="UniProtKB-KW"/>
</dbReference>
<protein>
    <recommendedName>
        <fullName evidence="5">GDP-fucose protein O-fucosyltransferase 1</fullName>
        <ecNumber evidence="4">2.4.1.221</ecNumber>
    </recommendedName>
    <alternativeName>
        <fullName evidence="14">Peptide-O-fucosyltransferase 1</fullName>
    </alternativeName>
</protein>
<feature type="chain" id="PRO_5032464471" description="GDP-fucose protein O-fucosyltransferase 1" evidence="17">
    <location>
        <begin position="20"/>
        <end position="237"/>
    </location>
</feature>
<keyword evidence="8" id="KW-0256">Endoplasmic reticulum</keyword>
<keyword evidence="9" id="KW-0914">Notch signaling pathway</keyword>
<gene>
    <name evidence="18" type="ORF">GWI33_000549</name>
</gene>
<dbReference type="InterPro" id="IPR039922">
    <property type="entry name" value="POFUT1"/>
</dbReference>
<keyword evidence="19" id="KW-1185">Reference proteome</keyword>
<dbReference type="PANTHER" id="PTHR21420">
    <property type="entry name" value="GDP-FUCOSE PROTEIN O-FUCOSYLTRANSFERASE 1"/>
    <property type="match status" value="1"/>
</dbReference>
<comment type="caution">
    <text evidence="18">The sequence shown here is derived from an EMBL/GenBank/DDBJ whole genome shotgun (WGS) entry which is preliminary data.</text>
</comment>
<evidence type="ECO:0000256" key="9">
    <source>
        <dbReference type="ARBA" id="ARBA00022976"/>
    </source>
</evidence>
<dbReference type="Gene3D" id="3.40.50.11340">
    <property type="match status" value="1"/>
</dbReference>
<dbReference type="GO" id="GO:0007219">
    <property type="term" value="P:Notch signaling pathway"/>
    <property type="evidence" value="ECO:0007669"/>
    <property type="project" value="UniProtKB-KW"/>
</dbReference>
<keyword evidence="10" id="KW-1015">Disulfide bond</keyword>
<feature type="signal peptide" evidence="17">
    <location>
        <begin position="1"/>
        <end position="19"/>
    </location>
</feature>
<keyword evidence="11" id="KW-0325">Glycoprotein</keyword>
<reference evidence="18" key="1">
    <citation type="submission" date="2020-08" db="EMBL/GenBank/DDBJ databases">
        <title>Genome sequencing and assembly of the red palm weevil Rhynchophorus ferrugineus.</title>
        <authorList>
            <person name="Dias G.B."/>
            <person name="Bergman C.M."/>
            <person name="Manee M."/>
        </authorList>
    </citation>
    <scope>NUCLEOTIDE SEQUENCE</scope>
    <source>
        <strain evidence="18">AA-2017</strain>
        <tissue evidence="18">Whole larva</tissue>
    </source>
</reference>
<evidence type="ECO:0000313" key="18">
    <source>
        <dbReference type="EMBL" id="KAF7283466.1"/>
    </source>
</evidence>
<evidence type="ECO:0000256" key="15">
    <source>
        <dbReference type="ARBA" id="ARBA00047273"/>
    </source>
</evidence>
<keyword evidence="13" id="KW-0119">Carbohydrate metabolism</keyword>
<keyword evidence="12" id="KW-0294">Fucose metabolism</keyword>
<comment type="pathway">
    <text evidence="2">Protein modification; protein glycosylation.</text>
</comment>
<dbReference type="Proteomes" id="UP000625711">
    <property type="component" value="Unassembled WGS sequence"/>
</dbReference>
<sequence length="237" mass="27361">MKSFFLQSLMLTLLITVICIELDPLGYVLYCPCMGRFGNQADHFLGSIAFAKKLNRTLALPAWIEYRYGERKSIQVTFDTYFKVGPLQKFHKVITMEEFMKEIAPYEWPVDKRISFCYMARGNNNNCNAKEGNPFGPFWDSYGVDFVGSEFYGPLHYDISKDIDLKMWTNKYPPGKWPVLAFSGSPASFPVSLENRGLHKYLIWSDDVMKKANDFIRAKMPKGAFIGIHLRNGIDWK</sequence>
<dbReference type="EC" id="2.4.1.221" evidence="4"/>
<evidence type="ECO:0000256" key="2">
    <source>
        <dbReference type="ARBA" id="ARBA00004922"/>
    </source>
</evidence>
<dbReference type="InterPro" id="IPR019378">
    <property type="entry name" value="GDP-Fuc_O-FucTrfase"/>
</dbReference>
<keyword evidence="7" id="KW-0808">Transferase</keyword>
<evidence type="ECO:0000256" key="12">
    <source>
        <dbReference type="ARBA" id="ARBA00023253"/>
    </source>
</evidence>
<evidence type="ECO:0000256" key="14">
    <source>
        <dbReference type="ARBA" id="ARBA00033080"/>
    </source>
</evidence>
<evidence type="ECO:0000256" key="4">
    <source>
        <dbReference type="ARBA" id="ARBA00012196"/>
    </source>
</evidence>
<comment type="subcellular location">
    <subcellularLocation>
        <location evidence="1">Endoplasmic reticulum</location>
    </subcellularLocation>
</comment>
<keyword evidence="17" id="KW-0732">Signal</keyword>
<evidence type="ECO:0000256" key="8">
    <source>
        <dbReference type="ARBA" id="ARBA00022824"/>
    </source>
</evidence>
<evidence type="ECO:0000256" key="6">
    <source>
        <dbReference type="ARBA" id="ARBA00022676"/>
    </source>
</evidence>
<evidence type="ECO:0000256" key="17">
    <source>
        <dbReference type="SAM" id="SignalP"/>
    </source>
</evidence>
<dbReference type="UniPathway" id="UPA00378"/>
<dbReference type="OrthoDB" id="10050276at2759"/>
<comment type="similarity">
    <text evidence="3">Belongs to the glycosyltransferase 65 family.</text>
</comment>
<dbReference type="PANTHER" id="PTHR21420:SF10">
    <property type="entry name" value="GDP-FUCOSE PROTEIN O-FUCOSYLTRANSFERASE 1"/>
    <property type="match status" value="1"/>
</dbReference>
<name>A0A834MGT7_RHYFE</name>
<evidence type="ECO:0000256" key="5">
    <source>
        <dbReference type="ARBA" id="ARBA00021745"/>
    </source>
</evidence>
<evidence type="ECO:0000256" key="1">
    <source>
        <dbReference type="ARBA" id="ARBA00004240"/>
    </source>
</evidence>
<dbReference type="AlphaFoldDB" id="A0A834MGT7"/>
<proteinExistence type="inferred from homology"/>